<reference evidence="3 4" key="1">
    <citation type="submission" date="2014-12" db="EMBL/GenBank/DDBJ databases">
        <title>16Stimator: statistical estimation of ribosomal gene copy numbers from draft genome assemblies.</title>
        <authorList>
            <person name="Perisin M.A."/>
            <person name="Vetter M."/>
            <person name="Gilbert J.A."/>
            <person name="Bergelson J."/>
        </authorList>
    </citation>
    <scope>NUCLEOTIDE SEQUENCE [LARGE SCALE GENOMIC DNA]</scope>
    <source>
        <strain evidence="3 4">MEJ086</strain>
    </source>
</reference>
<evidence type="ECO:0000313" key="4">
    <source>
        <dbReference type="Proteomes" id="UP000032068"/>
    </source>
</evidence>
<dbReference type="Proteomes" id="UP000032068">
    <property type="component" value="Unassembled WGS sequence"/>
</dbReference>
<comment type="caution">
    <text evidence="3">The sequence shown here is derived from an EMBL/GenBank/DDBJ whole genome shotgun (WGS) entry which is preliminary data.</text>
</comment>
<dbReference type="EMBL" id="JXQW01000023">
    <property type="protein sequence ID" value="KIQ01188.1"/>
    <property type="molecule type" value="Genomic_DNA"/>
</dbReference>
<evidence type="ECO:0000259" key="1">
    <source>
        <dbReference type="Pfam" id="PF08874"/>
    </source>
</evidence>
<sequence length="259" mass="27983">MWHLVCGDNAVEGVSHVIGQQAADDGLRVMRDDLAVGPLGDVDAPPCTARVAFWRAVWPEDVTPVPDFAAGLPADAQWITGLSRQARPVTVWHGDSASEQLLLARVAHALEGSDVLLLEVVCGTGNSWVQSRKAVAMHAPQALFALAKPRPVEPARRVALAAQWRAVLADGGHIHRWQTGVFAAEDYQLIDAALLRHAGTEPKPLARVMADVMARTDGFFATDYFLFWRARELAVAGQLVLSGELGEHGYSSLQVSKNC</sequence>
<evidence type="ECO:0008006" key="5">
    <source>
        <dbReference type="Google" id="ProtNLM"/>
    </source>
</evidence>
<proteinExistence type="predicted"/>
<feature type="domain" description="DUF1835" evidence="1">
    <location>
        <begin position="3"/>
        <end position="118"/>
    </location>
</feature>
<dbReference type="AlphaFoldDB" id="A0A0D0JZH1"/>
<protein>
    <recommendedName>
        <fullName evidence="5">DUF1835 domain-containing protein</fullName>
    </recommendedName>
</protein>
<dbReference type="InterPro" id="IPR014973">
    <property type="entry name" value="DUF1835"/>
</dbReference>
<dbReference type="InterPro" id="IPR022123">
    <property type="entry name" value="DUF3658"/>
</dbReference>
<organism evidence="3 4">
    <name type="scientific">Pseudomonas fulva</name>
    <dbReference type="NCBI Taxonomy" id="47880"/>
    <lineage>
        <taxon>Bacteria</taxon>
        <taxon>Pseudomonadati</taxon>
        <taxon>Pseudomonadota</taxon>
        <taxon>Gammaproteobacteria</taxon>
        <taxon>Pseudomonadales</taxon>
        <taxon>Pseudomonadaceae</taxon>
        <taxon>Pseudomonas</taxon>
    </lineage>
</organism>
<name>A0A0D0JZH1_9PSED</name>
<dbReference type="Pfam" id="PF12395">
    <property type="entry name" value="DUF3658"/>
    <property type="match status" value="1"/>
</dbReference>
<evidence type="ECO:0000259" key="2">
    <source>
        <dbReference type="Pfam" id="PF12395"/>
    </source>
</evidence>
<evidence type="ECO:0000313" key="3">
    <source>
        <dbReference type="EMBL" id="KIQ01188.1"/>
    </source>
</evidence>
<dbReference type="RefSeq" id="WP_042553357.1">
    <property type="nucleotide sequence ID" value="NZ_JXQW01000023.1"/>
</dbReference>
<dbReference type="OrthoDB" id="6999193at2"/>
<accession>A0A0D0JZH1</accession>
<gene>
    <name evidence="3" type="ORF">RU08_08480</name>
</gene>
<dbReference type="Pfam" id="PF08874">
    <property type="entry name" value="DUF1835"/>
    <property type="match status" value="1"/>
</dbReference>
<feature type="domain" description="DUF3658" evidence="2">
    <location>
        <begin position="146"/>
        <end position="247"/>
    </location>
</feature>